<comment type="subcellular location">
    <subcellularLocation>
        <location evidence="1">Cell membrane</location>
        <topology evidence="1">Multi-pass membrane protein</topology>
    </subcellularLocation>
</comment>
<dbReference type="InterPro" id="IPR051791">
    <property type="entry name" value="Pra-immunoreactive"/>
</dbReference>
<feature type="transmembrane region" description="Helical" evidence="6">
    <location>
        <begin position="137"/>
        <end position="153"/>
    </location>
</feature>
<dbReference type="Proteomes" id="UP000521868">
    <property type="component" value="Unassembled WGS sequence"/>
</dbReference>
<dbReference type="EMBL" id="VTOX01000001">
    <property type="protein sequence ID" value="NKE64859.1"/>
    <property type="molecule type" value="Genomic_DNA"/>
</dbReference>
<comment type="caution">
    <text evidence="8">The sequence shown here is derived from an EMBL/GenBank/DDBJ whole genome shotgun (WGS) entry which is preliminary data.</text>
</comment>
<dbReference type="Pfam" id="PF06271">
    <property type="entry name" value="RDD"/>
    <property type="match status" value="1"/>
</dbReference>
<feature type="transmembrane region" description="Helical" evidence="6">
    <location>
        <begin position="65"/>
        <end position="83"/>
    </location>
</feature>
<evidence type="ECO:0000313" key="8">
    <source>
        <dbReference type="EMBL" id="NKE64859.1"/>
    </source>
</evidence>
<proteinExistence type="predicted"/>
<name>A0A7X6DCV4_9BURK</name>
<evidence type="ECO:0000256" key="2">
    <source>
        <dbReference type="ARBA" id="ARBA00022475"/>
    </source>
</evidence>
<evidence type="ECO:0000256" key="5">
    <source>
        <dbReference type="ARBA" id="ARBA00023136"/>
    </source>
</evidence>
<evidence type="ECO:0000259" key="7">
    <source>
        <dbReference type="Pfam" id="PF06271"/>
    </source>
</evidence>
<keyword evidence="2" id="KW-1003">Cell membrane</keyword>
<organism evidence="8 9">
    <name type="scientific">Ramlibacter lithotrophicus</name>
    <dbReference type="NCBI Taxonomy" id="2606681"/>
    <lineage>
        <taxon>Bacteria</taxon>
        <taxon>Pseudomonadati</taxon>
        <taxon>Pseudomonadota</taxon>
        <taxon>Betaproteobacteria</taxon>
        <taxon>Burkholderiales</taxon>
        <taxon>Comamonadaceae</taxon>
        <taxon>Ramlibacter</taxon>
    </lineage>
</organism>
<feature type="transmembrane region" description="Helical" evidence="6">
    <location>
        <begin position="32"/>
        <end position="53"/>
    </location>
</feature>
<dbReference type="AlphaFoldDB" id="A0A7X6DCV4"/>
<evidence type="ECO:0000256" key="1">
    <source>
        <dbReference type="ARBA" id="ARBA00004651"/>
    </source>
</evidence>
<evidence type="ECO:0000256" key="6">
    <source>
        <dbReference type="SAM" id="Phobius"/>
    </source>
</evidence>
<sequence>MASKRAVGAAPAPSHVASSLVAPPLARRMACWAYEGVLLFAVVFVAGWLFSALGQVRDAMDARRPLLQAFLFVVFAIYFAWFWSRGQTLAMKTWKIRVVDASGRRLSQARALLRYLCSWSWFLPPLAVLAFVPVTPLHATLVAGGWVVFWALLSRLHPQRQFWHDALAGTRLVPEGT</sequence>
<dbReference type="GO" id="GO:0005886">
    <property type="term" value="C:plasma membrane"/>
    <property type="evidence" value="ECO:0007669"/>
    <property type="project" value="UniProtKB-SubCell"/>
</dbReference>
<dbReference type="InterPro" id="IPR010432">
    <property type="entry name" value="RDD"/>
</dbReference>
<evidence type="ECO:0000256" key="3">
    <source>
        <dbReference type="ARBA" id="ARBA00022692"/>
    </source>
</evidence>
<keyword evidence="5 6" id="KW-0472">Membrane</keyword>
<accession>A0A7X6DCV4</accession>
<gene>
    <name evidence="8" type="ORF">RAMLITH_03415</name>
</gene>
<reference evidence="8 9" key="1">
    <citation type="journal article" date="2020" name="Nature">
        <title>Bacterial chemolithoautotrophy via manganese oxidation.</title>
        <authorList>
            <person name="Yu H."/>
            <person name="Leadbetter J.R."/>
        </authorList>
    </citation>
    <scope>NUCLEOTIDE SEQUENCE [LARGE SCALE GENOMIC DNA]</scope>
    <source>
        <strain evidence="8 9">RBP-1</strain>
    </source>
</reference>
<feature type="transmembrane region" description="Helical" evidence="6">
    <location>
        <begin position="112"/>
        <end position="131"/>
    </location>
</feature>
<evidence type="ECO:0000313" key="9">
    <source>
        <dbReference type="Proteomes" id="UP000521868"/>
    </source>
</evidence>
<keyword evidence="9" id="KW-1185">Reference proteome</keyword>
<keyword evidence="3 6" id="KW-0812">Transmembrane</keyword>
<dbReference type="RefSeq" id="WP_168105910.1">
    <property type="nucleotide sequence ID" value="NZ_VTOX01000001.1"/>
</dbReference>
<evidence type="ECO:0000256" key="4">
    <source>
        <dbReference type="ARBA" id="ARBA00022989"/>
    </source>
</evidence>
<keyword evidence="4 6" id="KW-1133">Transmembrane helix</keyword>
<protein>
    <submittedName>
        <fullName evidence="8">RDD family protein</fullName>
    </submittedName>
</protein>
<feature type="domain" description="RDD" evidence="7">
    <location>
        <begin position="23"/>
        <end position="169"/>
    </location>
</feature>
<dbReference type="PANTHER" id="PTHR36115">
    <property type="entry name" value="PROLINE-RICH ANTIGEN HOMOLOG-RELATED"/>
    <property type="match status" value="1"/>
</dbReference>
<dbReference type="PANTHER" id="PTHR36115:SF10">
    <property type="entry name" value="RDD DOMAIN-CONTAINING PROTEIN"/>
    <property type="match status" value="1"/>
</dbReference>